<dbReference type="Proteomes" id="UP000191112">
    <property type="component" value="Unassembled WGS sequence"/>
</dbReference>
<dbReference type="EMBL" id="FUYZ01000004">
    <property type="protein sequence ID" value="SKB87873.1"/>
    <property type="molecule type" value="Genomic_DNA"/>
</dbReference>
<sequence length="143" mass="16493">MYTSFLTDKEIATLVDTIQTAEDLTSGEIRVHIDSTTLDHNAKVAWDVFRSLNMDQTKERNAVLFHVNFEQKYLTIIGDEGIHRKVRQAFWDQLHDEITTGFANSKYCEALQNAILKTGHELKKYFPIKGENKNELPNEISFS</sequence>
<reference evidence="2 3" key="1">
    <citation type="submission" date="2017-02" db="EMBL/GenBank/DDBJ databases">
        <authorList>
            <person name="Peterson S.W."/>
        </authorList>
    </citation>
    <scope>NUCLEOTIDE SEQUENCE [LARGE SCALE GENOMIC DNA]</scope>
    <source>
        <strain evidence="2 3">DSM 22323</strain>
    </source>
</reference>
<evidence type="ECO:0000313" key="2">
    <source>
        <dbReference type="EMBL" id="SKB87873.1"/>
    </source>
</evidence>
<organism evidence="2 3">
    <name type="scientific">Soonwooa buanensis</name>
    <dbReference type="NCBI Taxonomy" id="619805"/>
    <lineage>
        <taxon>Bacteria</taxon>
        <taxon>Pseudomonadati</taxon>
        <taxon>Bacteroidota</taxon>
        <taxon>Flavobacteriia</taxon>
        <taxon>Flavobacteriales</taxon>
        <taxon>Weeksellaceae</taxon>
        <taxon>Chryseobacterium group</taxon>
        <taxon>Soonwooa</taxon>
    </lineage>
</organism>
<dbReference type="InterPro" id="IPR007621">
    <property type="entry name" value="TPM_dom"/>
</dbReference>
<dbReference type="Pfam" id="PF04536">
    <property type="entry name" value="TPM_phosphatase"/>
    <property type="match status" value="1"/>
</dbReference>
<gene>
    <name evidence="2" type="ORF">SAMN05660477_01606</name>
</gene>
<dbReference type="Gene3D" id="3.10.310.50">
    <property type="match status" value="1"/>
</dbReference>
<proteinExistence type="predicted"/>
<protein>
    <submittedName>
        <fullName evidence="2">TLP18.3, Psb32 and MOLO-1 founding protein of phosphatase</fullName>
    </submittedName>
</protein>
<evidence type="ECO:0000259" key="1">
    <source>
        <dbReference type="Pfam" id="PF04536"/>
    </source>
</evidence>
<dbReference type="PANTHER" id="PTHR30373">
    <property type="entry name" value="UPF0603 PROTEIN YGCG"/>
    <property type="match status" value="1"/>
</dbReference>
<dbReference type="AlphaFoldDB" id="A0A1T5EV96"/>
<dbReference type="PANTHER" id="PTHR30373:SF8">
    <property type="entry name" value="BLL7265 PROTEIN"/>
    <property type="match status" value="1"/>
</dbReference>
<feature type="domain" description="TPM" evidence="1">
    <location>
        <begin position="2"/>
        <end position="117"/>
    </location>
</feature>
<keyword evidence="3" id="KW-1185">Reference proteome</keyword>
<dbReference type="OrthoDB" id="9786161at2"/>
<evidence type="ECO:0000313" key="3">
    <source>
        <dbReference type="Proteomes" id="UP000191112"/>
    </source>
</evidence>
<dbReference type="STRING" id="619805.SAMN05660477_01606"/>
<dbReference type="RefSeq" id="WP_079666851.1">
    <property type="nucleotide sequence ID" value="NZ_FUYZ01000004.1"/>
</dbReference>
<name>A0A1T5EV96_9FLAO</name>
<accession>A0A1T5EV96</accession>